<dbReference type="EMBL" id="JBEZAM010000047">
    <property type="protein sequence ID" value="MEU7296695.1"/>
    <property type="molecule type" value="Genomic_DNA"/>
</dbReference>
<dbReference type="InterPro" id="IPR015422">
    <property type="entry name" value="PyrdxlP-dep_Trfase_small"/>
</dbReference>
<dbReference type="RefSeq" id="WP_359213025.1">
    <property type="nucleotide sequence ID" value="NZ_JBEZAM010000047.1"/>
</dbReference>
<comment type="similarity">
    <text evidence="2 4">Belongs to the SHMT family.</text>
</comment>
<evidence type="ECO:0000256" key="2">
    <source>
        <dbReference type="ARBA" id="ARBA00006376"/>
    </source>
</evidence>
<dbReference type="EC" id="2.1.2.1" evidence="4"/>
<evidence type="ECO:0000313" key="8">
    <source>
        <dbReference type="Proteomes" id="UP001551210"/>
    </source>
</evidence>
<comment type="caution">
    <text evidence="4">Lacks conserved residue(s) required for the propagation of feature annotation.</text>
</comment>
<comment type="pathway">
    <text evidence="4">One-carbon metabolism; tetrahydrofolate interconversion.</text>
</comment>
<feature type="compositionally biased region" description="Pro residues" evidence="5">
    <location>
        <begin position="11"/>
        <end position="27"/>
    </location>
</feature>
<feature type="binding site" evidence="4">
    <location>
        <position position="160"/>
    </location>
    <ligand>
        <name>(6S)-5,6,7,8-tetrahydrofolate</name>
        <dbReference type="ChEBI" id="CHEBI:57453"/>
    </ligand>
</feature>
<comment type="subunit">
    <text evidence="4">Homodimer.</text>
</comment>
<dbReference type="SUPFAM" id="SSF53383">
    <property type="entry name" value="PLP-dependent transferases"/>
    <property type="match status" value="1"/>
</dbReference>
<keyword evidence="4" id="KW-0554">One-carbon metabolism</keyword>
<dbReference type="Gene3D" id="3.90.1150.10">
    <property type="entry name" value="Aspartate Aminotransferase, domain 1"/>
    <property type="match status" value="1"/>
</dbReference>
<dbReference type="InterPro" id="IPR015421">
    <property type="entry name" value="PyrdxlP-dep_Trfase_major"/>
</dbReference>
<evidence type="ECO:0000256" key="4">
    <source>
        <dbReference type="HAMAP-Rule" id="MF_00051"/>
    </source>
</evidence>
<dbReference type="InterPro" id="IPR049943">
    <property type="entry name" value="Ser_HO-MeTrfase-like"/>
</dbReference>
<comment type="subcellular location">
    <subcellularLocation>
        <location evidence="4">Cytoplasm</location>
    </subcellularLocation>
</comment>
<dbReference type="Pfam" id="PF00464">
    <property type="entry name" value="SHMT"/>
    <property type="match status" value="1"/>
</dbReference>
<comment type="function">
    <text evidence="4">Catalyzes the reversible interconversion of serine and glycine with tetrahydrofolate (THF) serving as the one-carbon carrier. This reaction serves as the major source of one-carbon groups required for the biosynthesis of purines, thymidylate, methionine, and other important biomolecules.</text>
</comment>
<gene>
    <name evidence="4" type="primary">glyA</name>
    <name evidence="7" type="ORF">AB0A76_26380</name>
</gene>
<dbReference type="HAMAP" id="MF_00051">
    <property type="entry name" value="SHMT"/>
    <property type="match status" value="1"/>
</dbReference>
<name>A0ABV3D2I5_STREX</name>
<comment type="caution">
    <text evidence="7">The sequence shown here is derived from an EMBL/GenBank/DDBJ whole genome shotgun (WGS) entry which is preliminary data.</text>
</comment>
<dbReference type="CDD" id="cd00378">
    <property type="entry name" value="SHMT"/>
    <property type="match status" value="1"/>
</dbReference>
<dbReference type="Gene3D" id="3.40.640.10">
    <property type="entry name" value="Type I PLP-dependent aspartate aminotransferase-like (Major domain)"/>
    <property type="match status" value="1"/>
</dbReference>
<feature type="modified residue" description="N6-(pyridoxal phosphate)lysine" evidence="4">
    <location>
        <position position="268"/>
    </location>
</feature>
<feature type="binding site" evidence="4">
    <location>
        <begin position="164"/>
        <end position="166"/>
    </location>
    <ligand>
        <name>(6S)-5,6,7,8-tetrahydrofolate</name>
        <dbReference type="ChEBI" id="CHEBI:57453"/>
    </ligand>
</feature>
<evidence type="ECO:0000313" key="7">
    <source>
        <dbReference type="EMBL" id="MEU7296695.1"/>
    </source>
</evidence>
<comment type="catalytic activity">
    <reaction evidence="4">
        <text>(6R)-5,10-methylene-5,6,7,8-tetrahydrofolate + glycine + H2O = (6S)-5,6,7,8-tetrahydrofolate + L-serine</text>
        <dbReference type="Rhea" id="RHEA:15481"/>
        <dbReference type="ChEBI" id="CHEBI:15377"/>
        <dbReference type="ChEBI" id="CHEBI:15636"/>
        <dbReference type="ChEBI" id="CHEBI:33384"/>
        <dbReference type="ChEBI" id="CHEBI:57305"/>
        <dbReference type="ChEBI" id="CHEBI:57453"/>
        <dbReference type="EC" id="2.1.2.1"/>
    </reaction>
</comment>
<feature type="domain" description="Serine hydroxymethyltransferase-like" evidence="6">
    <location>
        <begin position="48"/>
        <end position="431"/>
    </location>
</feature>
<evidence type="ECO:0000259" key="6">
    <source>
        <dbReference type="Pfam" id="PF00464"/>
    </source>
</evidence>
<dbReference type="InterPro" id="IPR039429">
    <property type="entry name" value="SHMT-like_dom"/>
</dbReference>
<keyword evidence="3 4" id="KW-0663">Pyridoxal phosphate</keyword>
<dbReference type="InterPro" id="IPR001085">
    <property type="entry name" value="Ser_HO-MeTrfase"/>
</dbReference>
<dbReference type="NCBIfam" id="NF000586">
    <property type="entry name" value="PRK00011.1"/>
    <property type="match status" value="1"/>
</dbReference>
<accession>A0ABV3D2I5</accession>
<dbReference type="GO" id="GO:0004372">
    <property type="term" value="F:glycine hydroxymethyltransferase activity"/>
    <property type="evidence" value="ECO:0007669"/>
    <property type="project" value="UniProtKB-EC"/>
</dbReference>
<dbReference type="PIRSF" id="PIRSF000412">
    <property type="entry name" value="SHMT"/>
    <property type="match status" value="1"/>
</dbReference>
<dbReference type="PANTHER" id="PTHR11680:SF35">
    <property type="entry name" value="SERINE HYDROXYMETHYLTRANSFERASE 1"/>
    <property type="match status" value="1"/>
</dbReference>
<keyword evidence="8" id="KW-1185">Reference proteome</keyword>
<evidence type="ECO:0000256" key="5">
    <source>
        <dbReference type="SAM" id="MobiDB-lite"/>
    </source>
</evidence>
<feature type="compositionally biased region" description="Low complexity" evidence="5">
    <location>
        <begin position="1"/>
        <end position="10"/>
    </location>
</feature>
<sequence>MLDAPRVSIPSPSPPVPAAPAPAPLPAPQNGSGSAQAVLLRRGMELLNGTDPELALFLDREVERQAMTLAMVASASAAGPAVLAAGGAALSNVTAEGYPGARYHPGAERFDAVERLAVDRAKRAFGARYANVQPHSCSSANQAVLAALLPPGGVLLALDLDSGGHLTHGSAASVTGHHYRAVHYGLDDQGFIDYDQVAELALAHRPKVLIAGASAYPRILDFARFRAIADSVGAYLVADISHIAGLVASGEHPSPIDLAHVTTTSTYKQLGGPRGGLILIGEEHLTPGPDARRTPLSRLMQRAVFPQSQGTPSPASVAAKAHALKLVAEPAFGDTMRLVRADAAALSDALGEAGYRVLTGGTENHMVLLDMLDRGMTGVVAERALEECGILTNRNRIPKDTKAPLVASGLRLGTNVLAQRGMGPDQMRVCAALLHDVLSATTVLGDTEFRTDPVVRDRVTAEVAALCRTHPLPFGAGVGAADVSDREPGERS</sequence>
<proteinExistence type="inferred from homology"/>
<feature type="region of interest" description="Disordered" evidence="5">
    <location>
        <begin position="1"/>
        <end position="34"/>
    </location>
</feature>
<keyword evidence="4" id="KW-0963">Cytoplasm</keyword>
<keyword evidence="4 7" id="KW-0808">Transferase</keyword>
<reference evidence="7 8" key="1">
    <citation type="submission" date="2024-06" db="EMBL/GenBank/DDBJ databases">
        <title>The Natural Products Discovery Center: Release of the First 8490 Sequenced Strains for Exploring Actinobacteria Biosynthetic Diversity.</title>
        <authorList>
            <person name="Kalkreuter E."/>
            <person name="Kautsar S.A."/>
            <person name="Yang D."/>
            <person name="Bader C.D."/>
            <person name="Teijaro C.N."/>
            <person name="Fluegel L."/>
            <person name="Davis C.M."/>
            <person name="Simpson J.R."/>
            <person name="Lauterbach L."/>
            <person name="Steele A.D."/>
            <person name="Gui C."/>
            <person name="Meng S."/>
            <person name="Li G."/>
            <person name="Viehrig K."/>
            <person name="Ye F."/>
            <person name="Su P."/>
            <person name="Kiefer A.F."/>
            <person name="Nichols A."/>
            <person name="Cepeda A.J."/>
            <person name="Yan W."/>
            <person name="Fan B."/>
            <person name="Jiang Y."/>
            <person name="Adhikari A."/>
            <person name="Zheng C.-J."/>
            <person name="Schuster L."/>
            <person name="Cowan T.M."/>
            <person name="Smanski M.J."/>
            <person name="Chevrette M.G."/>
            <person name="De Carvalho L.P.S."/>
            <person name="Shen B."/>
        </authorList>
    </citation>
    <scope>NUCLEOTIDE SEQUENCE [LARGE SCALE GENOMIC DNA]</scope>
    <source>
        <strain evidence="7 8">NPDC045705</strain>
    </source>
</reference>
<feature type="binding site" evidence="4">
    <location>
        <position position="283"/>
    </location>
    <ligand>
        <name>(6S)-5,6,7,8-tetrahydrofolate</name>
        <dbReference type="ChEBI" id="CHEBI:57453"/>
    </ligand>
</feature>
<evidence type="ECO:0000256" key="3">
    <source>
        <dbReference type="ARBA" id="ARBA00022898"/>
    </source>
</evidence>
<dbReference type="Proteomes" id="UP001551210">
    <property type="component" value="Unassembled WGS sequence"/>
</dbReference>
<dbReference type="PANTHER" id="PTHR11680">
    <property type="entry name" value="SERINE HYDROXYMETHYLTRANSFERASE"/>
    <property type="match status" value="1"/>
</dbReference>
<protein>
    <recommendedName>
        <fullName evidence="4">Probable serine hydroxymethyltransferase</fullName>
        <shortName evidence="4">SHMT</shortName>
        <shortName evidence="4">Serine methylase</shortName>
        <ecNumber evidence="4">2.1.2.1</ecNumber>
    </recommendedName>
</protein>
<comment type="cofactor">
    <cofactor evidence="1 4">
        <name>pyridoxal 5'-phosphate</name>
        <dbReference type="ChEBI" id="CHEBI:597326"/>
    </cofactor>
</comment>
<evidence type="ECO:0000256" key="1">
    <source>
        <dbReference type="ARBA" id="ARBA00001933"/>
    </source>
</evidence>
<dbReference type="InterPro" id="IPR015424">
    <property type="entry name" value="PyrdxlP-dep_Trfase"/>
</dbReference>
<organism evidence="7 8">
    <name type="scientific">Streptomyces exfoliatus</name>
    <name type="common">Streptomyces hydrogenans</name>
    <dbReference type="NCBI Taxonomy" id="1905"/>
    <lineage>
        <taxon>Bacteria</taxon>
        <taxon>Bacillati</taxon>
        <taxon>Actinomycetota</taxon>
        <taxon>Actinomycetes</taxon>
        <taxon>Kitasatosporales</taxon>
        <taxon>Streptomycetaceae</taxon>
        <taxon>Streptomyces</taxon>
    </lineage>
</organism>